<gene>
    <name evidence="1" type="ORF">CFP71_14625</name>
</gene>
<sequence length="72" mass="7776">MFVEAVHGDDAGVVRAVVGLPRDAFVRVLLMFDRIGERGDEPGRFGLGSLSELGSGGFAGSGFRGLWLPWRR</sequence>
<comment type="caution">
    <text evidence="1">The sequence shown here is derived from an EMBL/GenBank/DDBJ whole genome shotgun (WGS) entry which is preliminary data.</text>
</comment>
<organism evidence="1 2">
    <name type="scientific">Amycolatopsis thailandensis</name>
    <dbReference type="NCBI Taxonomy" id="589330"/>
    <lineage>
        <taxon>Bacteria</taxon>
        <taxon>Bacillati</taxon>
        <taxon>Actinomycetota</taxon>
        <taxon>Actinomycetes</taxon>
        <taxon>Pseudonocardiales</taxon>
        <taxon>Pseudonocardiaceae</taxon>
        <taxon>Amycolatopsis</taxon>
    </lineage>
</organism>
<accession>A0A229SAV6</accession>
<protein>
    <submittedName>
        <fullName evidence="1">Uncharacterized protein</fullName>
    </submittedName>
</protein>
<dbReference type="Proteomes" id="UP000215223">
    <property type="component" value="Unassembled WGS sequence"/>
</dbReference>
<evidence type="ECO:0000313" key="2">
    <source>
        <dbReference type="Proteomes" id="UP000215223"/>
    </source>
</evidence>
<dbReference type="AlphaFoldDB" id="A0A229SAV6"/>
<evidence type="ECO:0000313" key="1">
    <source>
        <dbReference type="EMBL" id="OXM56067.1"/>
    </source>
</evidence>
<reference evidence="1 2" key="1">
    <citation type="submission" date="2017-07" db="EMBL/GenBank/DDBJ databases">
        <title>Amycolatopsis thailandensis Genome sequencing and assembly.</title>
        <authorList>
            <person name="Kaur N."/>
            <person name="Mayilraj S."/>
        </authorList>
    </citation>
    <scope>NUCLEOTIDE SEQUENCE [LARGE SCALE GENOMIC DNA]</scope>
    <source>
        <strain evidence="1 2">JCM 16380</strain>
    </source>
</reference>
<keyword evidence="2" id="KW-1185">Reference proteome</keyword>
<name>A0A229SAV6_9PSEU</name>
<proteinExistence type="predicted"/>
<dbReference type="EMBL" id="NMQT01000051">
    <property type="protein sequence ID" value="OXM56067.1"/>
    <property type="molecule type" value="Genomic_DNA"/>
</dbReference>